<dbReference type="AlphaFoldDB" id="A0A1G8TL62"/>
<accession>A0A1G8TL62</accession>
<feature type="region of interest" description="Disordered" evidence="1">
    <location>
        <begin position="1"/>
        <end position="50"/>
    </location>
</feature>
<reference evidence="2 3" key="1">
    <citation type="submission" date="2016-10" db="EMBL/GenBank/DDBJ databases">
        <authorList>
            <person name="de Groot N.N."/>
        </authorList>
    </citation>
    <scope>NUCLEOTIDE SEQUENCE [LARGE SCALE GENOMIC DNA]</scope>
    <source>
        <strain evidence="2 3">DSM 25294</strain>
    </source>
</reference>
<organism evidence="2 3">
    <name type="scientific">Aliiruegeria lutimaris</name>
    <dbReference type="NCBI Taxonomy" id="571298"/>
    <lineage>
        <taxon>Bacteria</taxon>
        <taxon>Pseudomonadati</taxon>
        <taxon>Pseudomonadota</taxon>
        <taxon>Alphaproteobacteria</taxon>
        <taxon>Rhodobacterales</taxon>
        <taxon>Roseobacteraceae</taxon>
        <taxon>Aliiruegeria</taxon>
    </lineage>
</organism>
<dbReference type="RefSeq" id="WP_170844520.1">
    <property type="nucleotide sequence ID" value="NZ_FNEK01000017.1"/>
</dbReference>
<dbReference type="STRING" id="571298.SAMN04488026_101737"/>
<evidence type="ECO:0000313" key="3">
    <source>
        <dbReference type="Proteomes" id="UP000199382"/>
    </source>
</evidence>
<keyword evidence="3" id="KW-1185">Reference proteome</keyword>
<sequence length="50" mass="5873">MSDFQTPPPKPQPERLPEMRTNRDPAHEQPKPTPELGRKPRFKFKDFASI</sequence>
<proteinExistence type="predicted"/>
<evidence type="ECO:0000256" key="1">
    <source>
        <dbReference type="SAM" id="MobiDB-lite"/>
    </source>
</evidence>
<feature type="compositionally biased region" description="Pro residues" evidence="1">
    <location>
        <begin position="1"/>
        <end position="11"/>
    </location>
</feature>
<gene>
    <name evidence="2" type="ORF">SAMN04488026_101737</name>
</gene>
<evidence type="ECO:0000313" key="2">
    <source>
        <dbReference type="EMBL" id="SDJ42271.1"/>
    </source>
</evidence>
<name>A0A1G8TL62_9RHOB</name>
<dbReference type="EMBL" id="FNEK01000017">
    <property type="protein sequence ID" value="SDJ42271.1"/>
    <property type="molecule type" value="Genomic_DNA"/>
</dbReference>
<protein>
    <submittedName>
        <fullName evidence="2">Uncharacterized protein</fullName>
    </submittedName>
</protein>
<dbReference type="Proteomes" id="UP000199382">
    <property type="component" value="Unassembled WGS sequence"/>
</dbReference>
<feature type="compositionally biased region" description="Basic and acidic residues" evidence="1">
    <location>
        <begin position="12"/>
        <end position="30"/>
    </location>
</feature>